<proteinExistence type="predicted"/>
<accession>A0ABT2JN03</accession>
<protein>
    <submittedName>
        <fullName evidence="1">Uncharacterized protein</fullName>
    </submittedName>
</protein>
<name>A0ABT2JN03_9ACTN</name>
<evidence type="ECO:0000313" key="1">
    <source>
        <dbReference type="EMBL" id="MCT2589262.1"/>
    </source>
</evidence>
<comment type="caution">
    <text evidence="1">The sequence shown here is derived from an EMBL/GenBank/DDBJ whole genome shotgun (WGS) entry which is preliminary data.</text>
</comment>
<evidence type="ECO:0000313" key="2">
    <source>
        <dbReference type="Proteomes" id="UP001156389"/>
    </source>
</evidence>
<keyword evidence="2" id="KW-1185">Reference proteome</keyword>
<gene>
    <name evidence="1" type="ORF">LHJ74_04825</name>
</gene>
<reference evidence="1 2" key="1">
    <citation type="submission" date="2021-10" db="EMBL/GenBank/DDBJ databases">
        <title>Streptomyces gossypii sp. nov., isolated from soil collected from cotton field.</title>
        <authorList>
            <person name="Ge X."/>
            <person name="Chen X."/>
            <person name="Liu W."/>
        </authorList>
    </citation>
    <scope>NUCLEOTIDE SEQUENCE [LARGE SCALE GENOMIC DNA]</scope>
    <source>
        <strain evidence="1 2">N2-109</strain>
    </source>
</reference>
<organism evidence="1 2">
    <name type="scientific">Streptomyces gossypii</name>
    <dbReference type="NCBI Taxonomy" id="2883101"/>
    <lineage>
        <taxon>Bacteria</taxon>
        <taxon>Bacillati</taxon>
        <taxon>Actinomycetota</taxon>
        <taxon>Actinomycetes</taxon>
        <taxon>Kitasatosporales</taxon>
        <taxon>Streptomycetaceae</taxon>
        <taxon>Streptomyces</taxon>
    </lineage>
</organism>
<dbReference type="RefSeq" id="WP_260216245.1">
    <property type="nucleotide sequence ID" value="NZ_JAJAGO010000002.1"/>
</dbReference>
<dbReference type="EMBL" id="JAJAGO010000002">
    <property type="protein sequence ID" value="MCT2589262.1"/>
    <property type="molecule type" value="Genomic_DNA"/>
</dbReference>
<dbReference type="Proteomes" id="UP001156389">
    <property type="component" value="Unassembled WGS sequence"/>
</dbReference>
<sequence>MAQPAIAGEEDSPPAAGQAAVPAANWQLEDLAPSGARGYEVVEPTLSGDVVALYEGEVIRCWDGTRWNDLPVPAVPEDAGRLYGGVGGVSCSDLYLFDRQDEPRRWHWDGESWDSAPSGTTYAVDTVRAFAEDDIWAFDSIVNEAAHFDGTDWQKVSLPDVVADAVVGTTGDDFWVLGNAKSDYGTQVAYRWNGTAFTKGTLPAAYEGYVHEAVTVSAGEAYVFGTHTEDGYLYWNGTAWQHRTMAGVDDYVHGTAYAAGTLWVGGYDRFLRLDDGAWSVEEFPEIDNPDGQKITDLAADPRSDSVFAGGFQGHPEMNRNRVPLIYRSHVTG</sequence>